<dbReference type="PANTHER" id="PTHR42678:SF34">
    <property type="entry name" value="OS04G0183300 PROTEIN"/>
    <property type="match status" value="1"/>
</dbReference>
<dbReference type="EMBL" id="SGXE01000001">
    <property type="protein sequence ID" value="RZT00297.1"/>
    <property type="molecule type" value="Genomic_DNA"/>
</dbReference>
<evidence type="ECO:0000313" key="3">
    <source>
        <dbReference type="Proteomes" id="UP000292262"/>
    </source>
</evidence>
<dbReference type="PROSITE" id="PS51257">
    <property type="entry name" value="PROKAR_LIPOPROTEIN"/>
    <property type="match status" value="1"/>
</dbReference>
<dbReference type="Gene3D" id="3.90.1300.10">
    <property type="entry name" value="Amidase signature (AS) domain"/>
    <property type="match status" value="1"/>
</dbReference>
<dbReference type="Proteomes" id="UP000292262">
    <property type="component" value="Unassembled WGS sequence"/>
</dbReference>
<dbReference type="RefSeq" id="WP_130286079.1">
    <property type="nucleotide sequence ID" value="NZ_SGXE01000001.1"/>
</dbReference>
<organism evidence="2 3">
    <name type="scientific">Aquimarina brevivitae</name>
    <dbReference type="NCBI Taxonomy" id="323412"/>
    <lineage>
        <taxon>Bacteria</taxon>
        <taxon>Pseudomonadati</taxon>
        <taxon>Bacteroidota</taxon>
        <taxon>Flavobacteriia</taxon>
        <taxon>Flavobacteriales</taxon>
        <taxon>Flavobacteriaceae</taxon>
        <taxon>Aquimarina</taxon>
    </lineage>
</organism>
<reference evidence="2 3" key="1">
    <citation type="submission" date="2019-02" db="EMBL/GenBank/DDBJ databases">
        <title>Genomic Encyclopedia of Type Strains, Phase IV (KMG-IV): sequencing the most valuable type-strain genomes for metagenomic binning, comparative biology and taxonomic classification.</title>
        <authorList>
            <person name="Goeker M."/>
        </authorList>
    </citation>
    <scope>NUCLEOTIDE SEQUENCE [LARGE SCALE GENOMIC DNA]</scope>
    <source>
        <strain evidence="2 3">DSM 17196</strain>
    </source>
</reference>
<evidence type="ECO:0000313" key="2">
    <source>
        <dbReference type="EMBL" id="RZT00297.1"/>
    </source>
</evidence>
<dbReference type="Pfam" id="PF01425">
    <property type="entry name" value="Amidase"/>
    <property type="match status" value="1"/>
</dbReference>
<dbReference type="OrthoDB" id="9811471at2"/>
<comment type="caution">
    <text evidence="2">The sequence shown here is derived from an EMBL/GenBank/DDBJ whole genome shotgun (WGS) entry which is preliminary data.</text>
</comment>
<dbReference type="InterPro" id="IPR023631">
    <property type="entry name" value="Amidase_dom"/>
</dbReference>
<evidence type="ECO:0000259" key="1">
    <source>
        <dbReference type="Pfam" id="PF01425"/>
    </source>
</evidence>
<gene>
    <name evidence="2" type="ORF">EV197_1533</name>
</gene>
<dbReference type="InterPro" id="IPR036928">
    <property type="entry name" value="AS_sf"/>
</dbReference>
<dbReference type="AlphaFoldDB" id="A0A4Q7PIA0"/>
<name>A0A4Q7PIA0_9FLAO</name>
<sequence length="558" mass="62017">MGARLSSLVIIFLLIACQQHQKKEIKSTQESIPFWEAYDETEDLQKSKTLEQERMHLKLINSRVRDKNKIWEVLNAQMVDFNANRYQELKPVVLDKSIPELQESIQQGKLTYTDLVKFYLYRIRKFESDNKLSLNAIISLNEDVIVQANRLDQSDKSNIDKHSVYGMPILLKDNIDAKGMVTTAGAVVLQNNQVDKDAYITQKLKSQKALVLGKANLSEWAYFLCAGCPVGYSAIGGQTMNPYGRLVFESGGSSSGSGAAVAANFCVAAIGTETSGSILSPSSQNSLVGLKPTIGTLSRSGIVPISSTLDTPGPMTRTVMDNAIVYKAMLGKDVDDPASQQIVYDSFYEKLSNATLAGKRFGVVKEFLEDSLYSRAVSKIKASGGLVFEIEPKQLPLSDFITLLSADMKMDLKNYLKTKDEQQVAVFSVTDIRQFNLQDSLQRIPYGQQLFDGITEDSTSISQLKSIKKELERVGRLYFDAFFDTYQLDAVLSINNYHAGYAAVAKYPALTVPMGYSAKGEPKGLTFIGQPFKEDLLLSSAKAFEEVTKYRVMPEDYR</sequence>
<feature type="domain" description="Amidase" evidence="1">
    <location>
        <begin position="115"/>
        <end position="538"/>
    </location>
</feature>
<accession>A0A4Q7PIA0</accession>
<proteinExistence type="predicted"/>
<dbReference type="PANTHER" id="PTHR42678">
    <property type="entry name" value="AMIDASE"/>
    <property type="match status" value="1"/>
</dbReference>
<dbReference type="SUPFAM" id="SSF75304">
    <property type="entry name" value="Amidase signature (AS) enzymes"/>
    <property type="match status" value="1"/>
</dbReference>
<keyword evidence="3" id="KW-1185">Reference proteome</keyword>
<protein>
    <submittedName>
        <fullName evidence="2">Amidase</fullName>
    </submittedName>
</protein>